<dbReference type="EMBL" id="JNBR01001437">
    <property type="protein sequence ID" value="OQR87512.1"/>
    <property type="molecule type" value="Genomic_DNA"/>
</dbReference>
<feature type="transmembrane region" description="Helical" evidence="2">
    <location>
        <begin position="123"/>
        <end position="140"/>
    </location>
</feature>
<keyword evidence="4" id="KW-1185">Reference proteome</keyword>
<keyword evidence="2" id="KW-1133">Transmembrane helix</keyword>
<feature type="region of interest" description="Disordered" evidence="1">
    <location>
        <begin position="1"/>
        <end position="20"/>
    </location>
</feature>
<evidence type="ECO:0008006" key="5">
    <source>
        <dbReference type="Google" id="ProtNLM"/>
    </source>
</evidence>
<feature type="transmembrane region" description="Helical" evidence="2">
    <location>
        <begin position="295"/>
        <end position="312"/>
    </location>
</feature>
<evidence type="ECO:0000256" key="2">
    <source>
        <dbReference type="SAM" id="Phobius"/>
    </source>
</evidence>
<sequence>MADDAHSELQTPKATRYQPPLSKREVRSSFINLTRQDSTTDWYADDHIPMGRSADGNDAFVSVGRRALRNAYIGSLDMYSAFAVFWYHLITFETVVVFFNTVVATTAYYYVDQWGDPPFLFNYNLSWTLVTFAIISPIIMQTQQAYNRRESALLLIAETKALMLNYYMAHLQWIKPEKQAAVPLALVDRSRLLVRGIMYELCELLSLPTVTRGRHRFTRHGQRECDDQQDRQHLLRSRIAVGLRHLHAQVRDLKTQGLTEGEASRLYQYLWMIHSRVLSLINIKNYRTPQATRSFTKVFVHILAFFYGPYYVNVAKGDGKTQHTNFGFALCFAVLTNLMIIGVLNAEEALEDPFSGDGLDVVHMESMFEGLQQEMNMIDGRTS</sequence>
<comment type="caution">
    <text evidence="3">The sequence shown here is derived from an EMBL/GenBank/DDBJ whole genome shotgun (WGS) entry which is preliminary data.</text>
</comment>
<feature type="transmembrane region" description="Helical" evidence="2">
    <location>
        <begin position="85"/>
        <end position="111"/>
    </location>
</feature>
<dbReference type="PANTHER" id="PTHR36970:SF1">
    <property type="entry name" value="BESTROPHIN HOMOLOG"/>
    <property type="match status" value="1"/>
</dbReference>
<proteinExistence type="predicted"/>
<reference evidence="3 4" key="1">
    <citation type="journal article" date="2014" name="Genome Biol. Evol.">
        <title>The secreted proteins of Achlya hypogyna and Thraustotheca clavata identify the ancestral oomycete secretome and reveal gene acquisitions by horizontal gene transfer.</title>
        <authorList>
            <person name="Misner I."/>
            <person name="Blouin N."/>
            <person name="Leonard G."/>
            <person name="Richards T.A."/>
            <person name="Lane C.E."/>
        </authorList>
    </citation>
    <scope>NUCLEOTIDE SEQUENCE [LARGE SCALE GENOMIC DNA]</scope>
    <source>
        <strain evidence="3 4">ATCC 48635</strain>
    </source>
</reference>
<accession>A0A1V9YP62</accession>
<evidence type="ECO:0000256" key="1">
    <source>
        <dbReference type="SAM" id="MobiDB-lite"/>
    </source>
</evidence>
<evidence type="ECO:0000313" key="4">
    <source>
        <dbReference type="Proteomes" id="UP000243579"/>
    </source>
</evidence>
<keyword evidence="2" id="KW-0812">Transmembrane</keyword>
<dbReference type="PANTHER" id="PTHR36970">
    <property type="entry name" value="UNNAMED PRODUCT"/>
    <property type="match status" value="1"/>
</dbReference>
<name>A0A1V9YP62_ACHHY</name>
<keyword evidence="2" id="KW-0472">Membrane</keyword>
<dbReference type="OrthoDB" id="536576at2759"/>
<dbReference type="AlphaFoldDB" id="A0A1V9YP62"/>
<gene>
    <name evidence="3" type="ORF">ACHHYP_08701</name>
</gene>
<evidence type="ECO:0000313" key="3">
    <source>
        <dbReference type="EMBL" id="OQR87512.1"/>
    </source>
</evidence>
<dbReference type="STRING" id="1202772.A0A1V9YP62"/>
<protein>
    <recommendedName>
        <fullName evidence="5">Transmembrane protein</fullName>
    </recommendedName>
</protein>
<organism evidence="3 4">
    <name type="scientific">Achlya hypogyna</name>
    <name type="common">Oomycete</name>
    <name type="synonym">Protoachlya hypogyna</name>
    <dbReference type="NCBI Taxonomy" id="1202772"/>
    <lineage>
        <taxon>Eukaryota</taxon>
        <taxon>Sar</taxon>
        <taxon>Stramenopiles</taxon>
        <taxon>Oomycota</taxon>
        <taxon>Saprolegniomycetes</taxon>
        <taxon>Saprolegniales</taxon>
        <taxon>Achlyaceae</taxon>
        <taxon>Achlya</taxon>
    </lineage>
</organism>
<feature type="transmembrane region" description="Helical" evidence="2">
    <location>
        <begin position="324"/>
        <end position="344"/>
    </location>
</feature>
<dbReference type="Proteomes" id="UP000243579">
    <property type="component" value="Unassembled WGS sequence"/>
</dbReference>